<evidence type="ECO:0000313" key="1">
    <source>
        <dbReference type="EMBL" id="KAK9044987.1"/>
    </source>
</evidence>
<gene>
    <name evidence="1" type="ORF">V6N11_058877</name>
</gene>
<reference evidence="1 2" key="1">
    <citation type="journal article" date="2024" name="G3 (Bethesda)">
        <title>Genome assembly of Hibiscus sabdariffa L. provides insights into metabolisms of medicinal natural products.</title>
        <authorList>
            <person name="Kim T."/>
        </authorList>
    </citation>
    <scope>NUCLEOTIDE SEQUENCE [LARGE SCALE GENOMIC DNA]</scope>
    <source>
        <strain evidence="1">TK-2024</strain>
        <tissue evidence="1">Old leaves</tissue>
    </source>
</reference>
<dbReference type="EMBL" id="JBBPBN010000002">
    <property type="protein sequence ID" value="KAK9044987.1"/>
    <property type="molecule type" value="Genomic_DNA"/>
</dbReference>
<protein>
    <submittedName>
        <fullName evidence="1">Uncharacterized protein</fullName>
    </submittedName>
</protein>
<dbReference type="Proteomes" id="UP001396334">
    <property type="component" value="Unassembled WGS sequence"/>
</dbReference>
<organism evidence="1 2">
    <name type="scientific">Hibiscus sabdariffa</name>
    <name type="common">roselle</name>
    <dbReference type="NCBI Taxonomy" id="183260"/>
    <lineage>
        <taxon>Eukaryota</taxon>
        <taxon>Viridiplantae</taxon>
        <taxon>Streptophyta</taxon>
        <taxon>Embryophyta</taxon>
        <taxon>Tracheophyta</taxon>
        <taxon>Spermatophyta</taxon>
        <taxon>Magnoliopsida</taxon>
        <taxon>eudicotyledons</taxon>
        <taxon>Gunneridae</taxon>
        <taxon>Pentapetalae</taxon>
        <taxon>rosids</taxon>
        <taxon>malvids</taxon>
        <taxon>Malvales</taxon>
        <taxon>Malvaceae</taxon>
        <taxon>Malvoideae</taxon>
        <taxon>Hibiscus</taxon>
    </lineage>
</organism>
<proteinExistence type="predicted"/>
<sequence>MLAPPRPLRVADMVTESGAWDWECLGAMLPREKLDLIASIQPPQSDFGVDTTDVREPFFSLPFVAGCAKFCLVLRKRWGMDDPIRNYVLAPLETSVPVAVRPRDFIAKGGHGLSIDHTTFALAPVDIASLVEKEHQDSYPISVMPLTIEQEMPFDPGG</sequence>
<evidence type="ECO:0000313" key="2">
    <source>
        <dbReference type="Proteomes" id="UP001396334"/>
    </source>
</evidence>
<keyword evidence="2" id="KW-1185">Reference proteome</keyword>
<accession>A0ABR2U5R9</accession>
<comment type="caution">
    <text evidence="1">The sequence shown here is derived from an EMBL/GenBank/DDBJ whole genome shotgun (WGS) entry which is preliminary data.</text>
</comment>
<name>A0ABR2U5R9_9ROSI</name>